<protein>
    <submittedName>
        <fullName evidence="1">Uncharacterized protein</fullName>
    </submittedName>
</protein>
<organism evidence="1 2">
    <name type="scientific">Amblyomma americanum</name>
    <name type="common">Lone star tick</name>
    <dbReference type="NCBI Taxonomy" id="6943"/>
    <lineage>
        <taxon>Eukaryota</taxon>
        <taxon>Metazoa</taxon>
        <taxon>Ecdysozoa</taxon>
        <taxon>Arthropoda</taxon>
        <taxon>Chelicerata</taxon>
        <taxon>Arachnida</taxon>
        <taxon>Acari</taxon>
        <taxon>Parasitiformes</taxon>
        <taxon>Ixodida</taxon>
        <taxon>Ixodoidea</taxon>
        <taxon>Ixodidae</taxon>
        <taxon>Amblyomminae</taxon>
        <taxon>Amblyomma</taxon>
    </lineage>
</organism>
<name>A0AAQ4DRD8_AMBAM</name>
<dbReference type="EMBL" id="JARKHS020027802">
    <property type="protein sequence ID" value="KAK8765028.1"/>
    <property type="molecule type" value="Genomic_DNA"/>
</dbReference>
<proteinExistence type="predicted"/>
<comment type="caution">
    <text evidence="1">The sequence shown here is derived from an EMBL/GenBank/DDBJ whole genome shotgun (WGS) entry which is preliminary data.</text>
</comment>
<keyword evidence="2" id="KW-1185">Reference proteome</keyword>
<dbReference type="AlphaFoldDB" id="A0AAQ4DRD8"/>
<evidence type="ECO:0000313" key="1">
    <source>
        <dbReference type="EMBL" id="KAK8765028.1"/>
    </source>
</evidence>
<dbReference type="Proteomes" id="UP001321473">
    <property type="component" value="Unassembled WGS sequence"/>
</dbReference>
<accession>A0AAQ4DRD8</accession>
<gene>
    <name evidence="1" type="ORF">V5799_032361</name>
</gene>
<reference evidence="1 2" key="1">
    <citation type="journal article" date="2023" name="Arcadia Sci">
        <title>De novo assembly of a long-read Amblyomma americanum tick genome.</title>
        <authorList>
            <person name="Chou S."/>
            <person name="Poskanzer K.E."/>
            <person name="Rollins M."/>
            <person name="Thuy-Boun P.S."/>
        </authorList>
    </citation>
    <scope>NUCLEOTIDE SEQUENCE [LARGE SCALE GENOMIC DNA]</scope>
    <source>
        <strain evidence="1">F_SG_1</strain>
        <tissue evidence="1">Salivary glands</tissue>
    </source>
</reference>
<sequence length="80" mass="9196">MWTEPSHWMTRVRFSRRMCRYAASPSLSCFGNGLFCPKSTLTTTRHVRGTRRKRRDCDAVIVKRDRSSFSAHLSSAMVVG</sequence>
<evidence type="ECO:0000313" key="2">
    <source>
        <dbReference type="Proteomes" id="UP001321473"/>
    </source>
</evidence>